<dbReference type="VEuPathDB" id="MicrosporidiaDB:EHP00_2207"/>
<sequence>MGGEGWKRNRVELFMSEKSCGEKGSELVVKNCEIAKVMESREYQGVEYKGEEEDYEIHEGRKGIAADYKEEGE</sequence>
<comment type="caution">
    <text evidence="1">The sequence shown here is derived from an EMBL/GenBank/DDBJ whole genome shotgun (WGS) entry which is preliminary data.</text>
</comment>
<dbReference type="Proteomes" id="UP000192758">
    <property type="component" value="Unassembled WGS sequence"/>
</dbReference>
<protein>
    <submittedName>
        <fullName evidence="1">Uncharacterized protein</fullName>
    </submittedName>
</protein>
<evidence type="ECO:0000313" key="2">
    <source>
        <dbReference type="Proteomes" id="UP000192758"/>
    </source>
</evidence>
<keyword evidence="2" id="KW-1185">Reference proteome</keyword>
<accession>A0A1W0E4V7</accession>
<evidence type="ECO:0000313" key="1">
    <source>
        <dbReference type="EMBL" id="OQS54263.1"/>
    </source>
</evidence>
<proteinExistence type="predicted"/>
<gene>
    <name evidence="1" type="ORF">EHP00_2207</name>
</gene>
<organism evidence="1 2">
    <name type="scientific">Ecytonucleospora hepatopenaei</name>
    <dbReference type="NCBI Taxonomy" id="646526"/>
    <lineage>
        <taxon>Eukaryota</taxon>
        <taxon>Fungi</taxon>
        <taxon>Fungi incertae sedis</taxon>
        <taxon>Microsporidia</taxon>
        <taxon>Enterocytozoonidae</taxon>
        <taxon>Ecytonucleospora</taxon>
    </lineage>
</organism>
<dbReference type="EMBL" id="MNPJ01000021">
    <property type="protein sequence ID" value="OQS54263.1"/>
    <property type="molecule type" value="Genomic_DNA"/>
</dbReference>
<dbReference type="AlphaFoldDB" id="A0A1W0E4V7"/>
<reference evidence="1 2" key="1">
    <citation type="journal article" date="2017" name="Environ. Microbiol.">
        <title>Decay of the glycolytic pathway and adaptation to intranuclear parasitism within Enterocytozoonidae microsporidia.</title>
        <authorList>
            <person name="Wiredu Boakye D."/>
            <person name="Jaroenlak P."/>
            <person name="Prachumwat A."/>
            <person name="Williams T.A."/>
            <person name="Bateman K.S."/>
            <person name="Itsathitphaisarn O."/>
            <person name="Sritunyalucksana K."/>
            <person name="Paszkiewicz K.H."/>
            <person name="Moore K.A."/>
            <person name="Stentiford G.D."/>
            <person name="Williams B.A."/>
        </authorList>
    </citation>
    <scope>NUCLEOTIDE SEQUENCE [LARGE SCALE GENOMIC DNA]</scope>
    <source>
        <strain evidence="1 2">TH1</strain>
    </source>
</reference>
<name>A0A1W0E4V7_9MICR</name>